<sequence length="277" mass="31562">MNFFLLITIPVYLIVSLSFTSSYVLSPDKRDDKFKWGYLGSNGPAYWHLANETCKGVNQQTPIDLKLEDFTNPTKIELDITKEAELILLNNGYTYQVQQPGGTDKKPEMNYGATLKVDGETYYLLQLHFHMPSEHHIEGRDLLLEGHWVFQTSDANAKVAVLGVFFDLGENEDPSLKPIVDEINYKPLEVGENVTISMSVGEQIFKKIKTAYSYIGSFTTPPCTENVRWFVSPDVQSINPSQFKSLKYVLKYNTRITQKRIDGGEPTSYKPWKPDIN</sequence>
<evidence type="ECO:0000313" key="9">
    <source>
        <dbReference type="EMBL" id="RIB25654.1"/>
    </source>
</evidence>
<dbReference type="InterPro" id="IPR001148">
    <property type="entry name" value="CA_dom"/>
</dbReference>
<feature type="chain" id="PRO_5017192684" description="carbonic anhydrase" evidence="7">
    <location>
        <begin position="23"/>
        <end position="277"/>
    </location>
</feature>
<gene>
    <name evidence="9" type="ORF">C2G38_1997288</name>
</gene>
<evidence type="ECO:0000259" key="8">
    <source>
        <dbReference type="PROSITE" id="PS51144"/>
    </source>
</evidence>
<feature type="domain" description="Alpha-carbonic anhydrase" evidence="8">
    <location>
        <begin position="34"/>
        <end position="277"/>
    </location>
</feature>
<dbReference type="Pfam" id="PF00194">
    <property type="entry name" value="Carb_anhydrase"/>
    <property type="match status" value="1"/>
</dbReference>
<dbReference type="SMART" id="SM01057">
    <property type="entry name" value="Carb_anhydrase"/>
    <property type="match status" value="1"/>
</dbReference>
<dbReference type="InterPro" id="IPR041891">
    <property type="entry name" value="Alpha_CA_prokaryot-like"/>
</dbReference>
<dbReference type="SUPFAM" id="SSF51069">
    <property type="entry name" value="Carbonic anhydrase"/>
    <property type="match status" value="1"/>
</dbReference>
<dbReference type="AlphaFoldDB" id="A0A397VSY0"/>
<dbReference type="InterPro" id="IPR036398">
    <property type="entry name" value="CA_dom_sf"/>
</dbReference>
<dbReference type="Gene3D" id="3.10.200.10">
    <property type="entry name" value="Alpha carbonic anhydrase"/>
    <property type="match status" value="1"/>
</dbReference>
<dbReference type="GO" id="GO:0008270">
    <property type="term" value="F:zinc ion binding"/>
    <property type="evidence" value="ECO:0007669"/>
    <property type="project" value="InterPro"/>
</dbReference>
<evidence type="ECO:0000256" key="2">
    <source>
        <dbReference type="ARBA" id="ARBA00012925"/>
    </source>
</evidence>
<comment type="caution">
    <text evidence="9">The sequence shown here is derived from an EMBL/GenBank/DDBJ whole genome shotgun (WGS) entry which is preliminary data.</text>
</comment>
<dbReference type="Proteomes" id="UP000266673">
    <property type="component" value="Unassembled WGS sequence"/>
</dbReference>
<dbReference type="PANTHER" id="PTHR18952:SF265">
    <property type="entry name" value="CARBONIC ANHYDRASE"/>
    <property type="match status" value="1"/>
</dbReference>
<comment type="similarity">
    <text evidence="1">Belongs to the alpha-carbonic anhydrase family.</text>
</comment>
<evidence type="ECO:0000256" key="4">
    <source>
        <dbReference type="ARBA" id="ARBA00022833"/>
    </source>
</evidence>
<dbReference type="CDD" id="cd03124">
    <property type="entry name" value="alpha_CA_prokaryotic_like"/>
    <property type="match status" value="1"/>
</dbReference>
<proteinExistence type="inferred from homology"/>
<keyword evidence="4" id="KW-0862">Zinc</keyword>
<comment type="catalytic activity">
    <reaction evidence="6">
        <text>hydrogencarbonate + H(+) = CO2 + H2O</text>
        <dbReference type="Rhea" id="RHEA:10748"/>
        <dbReference type="ChEBI" id="CHEBI:15377"/>
        <dbReference type="ChEBI" id="CHEBI:15378"/>
        <dbReference type="ChEBI" id="CHEBI:16526"/>
        <dbReference type="ChEBI" id="CHEBI:17544"/>
        <dbReference type="EC" id="4.2.1.1"/>
    </reaction>
</comment>
<dbReference type="EC" id="4.2.1.1" evidence="2"/>
<dbReference type="PANTHER" id="PTHR18952">
    <property type="entry name" value="CARBONIC ANHYDRASE"/>
    <property type="match status" value="1"/>
</dbReference>
<dbReference type="InterPro" id="IPR023561">
    <property type="entry name" value="Carbonic_anhydrase_a-class"/>
</dbReference>
<evidence type="ECO:0000256" key="5">
    <source>
        <dbReference type="ARBA" id="ARBA00023239"/>
    </source>
</evidence>
<evidence type="ECO:0000256" key="3">
    <source>
        <dbReference type="ARBA" id="ARBA00022723"/>
    </source>
</evidence>
<dbReference type="PROSITE" id="PS51144">
    <property type="entry name" value="ALPHA_CA_2"/>
    <property type="match status" value="1"/>
</dbReference>
<organism evidence="9 10">
    <name type="scientific">Gigaspora rosea</name>
    <dbReference type="NCBI Taxonomy" id="44941"/>
    <lineage>
        <taxon>Eukaryota</taxon>
        <taxon>Fungi</taxon>
        <taxon>Fungi incertae sedis</taxon>
        <taxon>Mucoromycota</taxon>
        <taxon>Glomeromycotina</taxon>
        <taxon>Glomeromycetes</taxon>
        <taxon>Diversisporales</taxon>
        <taxon>Gigasporaceae</taxon>
        <taxon>Gigaspora</taxon>
    </lineage>
</organism>
<evidence type="ECO:0000256" key="6">
    <source>
        <dbReference type="ARBA" id="ARBA00048348"/>
    </source>
</evidence>
<keyword evidence="7" id="KW-0732">Signal</keyword>
<keyword evidence="3" id="KW-0479">Metal-binding</keyword>
<dbReference type="OrthoDB" id="429145at2759"/>
<name>A0A397VSY0_9GLOM</name>
<evidence type="ECO:0000256" key="7">
    <source>
        <dbReference type="SAM" id="SignalP"/>
    </source>
</evidence>
<keyword evidence="5" id="KW-0456">Lyase</keyword>
<feature type="signal peptide" evidence="7">
    <location>
        <begin position="1"/>
        <end position="22"/>
    </location>
</feature>
<reference evidence="9 10" key="1">
    <citation type="submission" date="2018-06" db="EMBL/GenBank/DDBJ databases">
        <title>Comparative genomics reveals the genomic features of Rhizophagus irregularis, R. cerebriforme, R. diaphanum and Gigaspora rosea, and their symbiotic lifestyle signature.</title>
        <authorList>
            <person name="Morin E."/>
            <person name="San Clemente H."/>
            <person name="Chen E.C.H."/>
            <person name="De La Providencia I."/>
            <person name="Hainaut M."/>
            <person name="Kuo A."/>
            <person name="Kohler A."/>
            <person name="Murat C."/>
            <person name="Tang N."/>
            <person name="Roy S."/>
            <person name="Loubradou J."/>
            <person name="Henrissat B."/>
            <person name="Grigoriev I.V."/>
            <person name="Corradi N."/>
            <person name="Roux C."/>
            <person name="Martin F.M."/>
        </authorList>
    </citation>
    <scope>NUCLEOTIDE SEQUENCE [LARGE SCALE GENOMIC DNA]</scope>
    <source>
        <strain evidence="9 10">DAOM 194757</strain>
    </source>
</reference>
<protein>
    <recommendedName>
        <fullName evidence="2">carbonic anhydrase</fullName>
        <ecNumber evidence="2">4.2.1.1</ecNumber>
    </recommendedName>
</protein>
<dbReference type="GO" id="GO:0004089">
    <property type="term" value="F:carbonate dehydratase activity"/>
    <property type="evidence" value="ECO:0007669"/>
    <property type="project" value="UniProtKB-EC"/>
</dbReference>
<accession>A0A397VSY0</accession>
<dbReference type="EMBL" id="QKWP01000166">
    <property type="protein sequence ID" value="RIB25654.1"/>
    <property type="molecule type" value="Genomic_DNA"/>
</dbReference>
<dbReference type="STRING" id="44941.A0A397VSY0"/>
<evidence type="ECO:0000313" key="10">
    <source>
        <dbReference type="Proteomes" id="UP000266673"/>
    </source>
</evidence>
<keyword evidence="10" id="KW-1185">Reference proteome</keyword>
<evidence type="ECO:0000256" key="1">
    <source>
        <dbReference type="ARBA" id="ARBA00010718"/>
    </source>
</evidence>